<evidence type="ECO:0000256" key="2">
    <source>
        <dbReference type="ARBA" id="ARBA00023136"/>
    </source>
</evidence>
<keyword evidence="6" id="KW-1185">Reference proteome</keyword>
<evidence type="ECO:0000313" key="6">
    <source>
        <dbReference type="Proteomes" id="UP000538666"/>
    </source>
</evidence>
<dbReference type="AlphaFoldDB" id="A0A841JP78"/>
<evidence type="ECO:0000256" key="3">
    <source>
        <dbReference type="ARBA" id="ARBA00023237"/>
    </source>
</evidence>
<evidence type="ECO:0000256" key="1">
    <source>
        <dbReference type="ARBA" id="ARBA00004442"/>
    </source>
</evidence>
<reference evidence="5 6" key="1">
    <citation type="submission" date="2020-08" db="EMBL/GenBank/DDBJ databases">
        <title>Genomic Encyclopedia of Type Strains, Phase IV (KMG-IV): sequencing the most valuable type-strain genomes for metagenomic binning, comparative biology and taxonomic classification.</title>
        <authorList>
            <person name="Goeker M."/>
        </authorList>
    </citation>
    <scope>NUCLEOTIDE SEQUENCE [LARGE SCALE GENOMIC DNA]</scope>
    <source>
        <strain evidence="5 6">DSM 103733</strain>
    </source>
</reference>
<dbReference type="InterPro" id="IPR036942">
    <property type="entry name" value="Beta-barrel_TonB_sf"/>
</dbReference>
<dbReference type="Gene3D" id="2.60.40.1120">
    <property type="entry name" value="Carboxypeptidase-like, regulatory domain"/>
    <property type="match status" value="1"/>
</dbReference>
<feature type="domain" description="TonB-dependent transporter Oar-like beta-barrel" evidence="4">
    <location>
        <begin position="229"/>
        <end position="1080"/>
    </location>
</feature>
<organism evidence="5 6">
    <name type="scientific">Silvibacterium bohemicum</name>
    <dbReference type="NCBI Taxonomy" id="1577686"/>
    <lineage>
        <taxon>Bacteria</taxon>
        <taxon>Pseudomonadati</taxon>
        <taxon>Acidobacteriota</taxon>
        <taxon>Terriglobia</taxon>
        <taxon>Terriglobales</taxon>
        <taxon>Acidobacteriaceae</taxon>
        <taxon>Silvibacterium</taxon>
    </lineage>
</organism>
<keyword evidence="3" id="KW-0998">Cell outer membrane</keyword>
<evidence type="ECO:0000313" key="5">
    <source>
        <dbReference type="EMBL" id="MBB6143172.1"/>
    </source>
</evidence>
<name>A0A841JP78_9BACT</name>
<dbReference type="SUPFAM" id="SSF49464">
    <property type="entry name" value="Carboxypeptidase regulatory domain-like"/>
    <property type="match status" value="1"/>
</dbReference>
<dbReference type="Pfam" id="PF13620">
    <property type="entry name" value="CarboxypepD_reg"/>
    <property type="match status" value="1"/>
</dbReference>
<protein>
    <recommendedName>
        <fullName evidence="4">TonB-dependent transporter Oar-like beta-barrel domain-containing protein</fullName>
    </recommendedName>
</protein>
<dbReference type="Pfam" id="PF25183">
    <property type="entry name" value="OMP_b-brl_4"/>
    <property type="match status" value="1"/>
</dbReference>
<dbReference type="SUPFAM" id="SSF56935">
    <property type="entry name" value="Porins"/>
    <property type="match status" value="1"/>
</dbReference>
<comment type="caution">
    <text evidence="5">The sequence shown here is derived from an EMBL/GenBank/DDBJ whole genome shotgun (WGS) entry which is preliminary data.</text>
</comment>
<dbReference type="GO" id="GO:0009279">
    <property type="term" value="C:cell outer membrane"/>
    <property type="evidence" value="ECO:0007669"/>
    <property type="project" value="UniProtKB-SubCell"/>
</dbReference>
<comment type="subcellular location">
    <subcellularLocation>
        <location evidence="1">Cell outer membrane</location>
    </subcellularLocation>
</comment>
<dbReference type="EMBL" id="JACHEK010000002">
    <property type="protein sequence ID" value="MBB6143172.1"/>
    <property type="molecule type" value="Genomic_DNA"/>
</dbReference>
<sequence length="1087" mass="117659">MLPSAFGQAVGASLNGQITDQTSAAIPGAVVTAKNVDTGLTLSATSTGQGTYRIAPLPPGNYQLSVQATGFEGYVQKGIVITVDTPATQDVALKTGDVQQTVTVTANAELLNTTSGSLGQTIDSTSVSQLPLNGRSPSTLVYLAPGMTAGGNTYNQTGFSFPTETPVSANGGNQGSTYFLLDGVPNMDTYLGLPAPFPNADATQEFRVITNNFNAVYGFAPGAVVSIQTKSGTNDIHGGVFDFYRDKVFNAKDWFSREVNPLHQNQFGGFVGAPILKNKLFVFANYQGTRNASASTELQSYVPTQAMLNGDFSAYSTNGQETLPAPFHMVNGVPNQINPNQYSPIAVAVDQAALPLGQQANGLTYYTSPAFINQFDEGTARLDYDASSKQRISLRSFITSFIQPSGDVPGNLLAMNNNYNYDFAIQERYYNETLDHTWTISPSTVNVFSAFWTELDASNGAQADAKDGTPFCWSKYINVTELPGQCYVEGFSVGGNGFNVGYYEPSSEGRTTYGFYDVLTKTFNTHTLSAGADVQHQYAREQTQYPTSPILAFNGQYTGLGLADYLLGDLSSMFQGAGEVADVSGWQPGFFVQDEYRFRPNITLTGGLRWDPNLPPTIANGRAATFVPGQQSTVYPNAPLGMVFPGDSGVGGGLMQTTYGYWEPRIGVAWQPKSLPHTSIHAGFGLFTQPMIYSDYNHTADNAPFAPTFNLQGTSSTPLNFANPWAGFAGTGGVSPFPPFASASFRPAASATFTSGLSIPATIDTHFKLGTTQSWNVTLEQQIGQNTVMRLAYVGSESYHAPFILDRNPGVFATTGTRSIYPFYSEILDMLSYGTANYHALQVSLDHRLSHNLQFQTNFTWSRTEDLASSANISFGTNQLGDPFSLAWSHGISSEDVPLRWVGNLTYTTPDLKRYNPVLRQVLGNWEISAITTAQSGFPFSVSAGFGNNESEAQQYEDRADVVPSVSRNVRQGGKSHWLNNYFNINAFVENQPGTFGDSGKNIMQAPPLYYTDAGLYKNWPFMNRFNIQFRWEMFNAFNQPSFAAPSSSNQISFNPAIGNQGGSEGRITATGSEPSRIGQMALKVTF</sequence>
<dbReference type="InterPro" id="IPR057601">
    <property type="entry name" value="Oar-like_b-barrel"/>
</dbReference>
<dbReference type="RefSeq" id="WP_050062088.1">
    <property type="nucleotide sequence ID" value="NZ_JACHEK010000002.1"/>
</dbReference>
<accession>A0A841JP78</accession>
<proteinExistence type="predicted"/>
<dbReference type="InterPro" id="IPR008969">
    <property type="entry name" value="CarboxyPept-like_regulatory"/>
</dbReference>
<gene>
    <name evidence="5" type="ORF">HNQ77_001116</name>
</gene>
<keyword evidence="2" id="KW-0472">Membrane</keyword>
<dbReference type="OrthoDB" id="97893at2"/>
<evidence type="ECO:0000259" key="4">
    <source>
        <dbReference type="Pfam" id="PF25183"/>
    </source>
</evidence>
<dbReference type="Proteomes" id="UP000538666">
    <property type="component" value="Unassembled WGS sequence"/>
</dbReference>
<dbReference type="Gene3D" id="2.40.170.20">
    <property type="entry name" value="TonB-dependent receptor, beta-barrel domain"/>
    <property type="match status" value="1"/>
</dbReference>